<sequence>MPLSIKIVENNGQILNKPKYVNYNPLDDK</sequence>
<dbReference type="Proteomes" id="UP000186246">
    <property type="component" value="Unassembled WGS sequence"/>
</dbReference>
<dbReference type="STRING" id="551459.SAMN05421796_10393"/>
<dbReference type="EMBL" id="FTOJ01000003">
    <property type="protein sequence ID" value="SIS77395.1"/>
    <property type="molecule type" value="Genomic_DNA"/>
</dbReference>
<accession>A0A1N7LU60</accession>
<reference evidence="2" key="1">
    <citation type="submission" date="2017-01" db="EMBL/GenBank/DDBJ databases">
        <authorList>
            <person name="Varghese N."/>
            <person name="Submissions S."/>
        </authorList>
    </citation>
    <scope>NUCLEOTIDE SEQUENCE [LARGE SCALE GENOMIC DNA]</scope>
    <source>
        <strain evidence="2">DSM 21068</strain>
    </source>
</reference>
<evidence type="ECO:0000313" key="2">
    <source>
        <dbReference type="Proteomes" id="UP000186246"/>
    </source>
</evidence>
<evidence type="ECO:0000313" key="1">
    <source>
        <dbReference type="EMBL" id="SIS77395.1"/>
    </source>
</evidence>
<organism evidence="1 2">
    <name type="scientific">Chryseobacterium piscicola</name>
    <dbReference type="NCBI Taxonomy" id="551459"/>
    <lineage>
        <taxon>Bacteria</taxon>
        <taxon>Pseudomonadati</taxon>
        <taxon>Bacteroidota</taxon>
        <taxon>Flavobacteriia</taxon>
        <taxon>Flavobacteriales</taxon>
        <taxon>Weeksellaceae</taxon>
        <taxon>Chryseobacterium group</taxon>
        <taxon>Chryseobacterium</taxon>
    </lineage>
</organism>
<name>A0A1N7LU60_9FLAO</name>
<protein>
    <submittedName>
        <fullName evidence="1">Uncharacterized protein</fullName>
    </submittedName>
</protein>
<dbReference type="AlphaFoldDB" id="A0A1N7LU60"/>
<gene>
    <name evidence="1" type="ORF">SAMN05421796_10393</name>
</gene>
<proteinExistence type="predicted"/>